<feature type="compositionally biased region" description="Basic and acidic residues" evidence="1">
    <location>
        <begin position="1"/>
        <end position="10"/>
    </location>
</feature>
<feature type="compositionally biased region" description="Basic and acidic residues" evidence="1">
    <location>
        <begin position="20"/>
        <end position="31"/>
    </location>
</feature>
<comment type="caution">
    <text evidence="2">The sequence shown here is derived from an EMBL/GenBank/DDBJ whole genome shotgun (WGS) entry which is preliminary data.</text>
</comment>
<evidence type="ECO:0000313" key="2">
    <source>
        <dbReference type="EMBL" id="EGF28765.1"/>
    </source>
</evidence>
<sequence length="57" mass="6566">MQNTSRIDRRQHARSIPRTGELDRITADHLGSKQAGSCRRCERNDQPEPIISKQTFC</sequence>
<organism evidence="2 3">
    <name type="scientific">Rhodopirellula baltica WH47</name>
    <dbReference type="NCBI Taxonomy" id="991778"/>
    <lineage>
        <taxon>Bacteria</taxon>
        <taxon>Pseudomonadati</taxon>
        <taxon>Planctomycetota</taxon>
        <taxon>Planctomycetia</taxon>
        <taxon>Pirellulales</taxon>
        <taxon>Pirellulaceae</taxon>
        <taxon>Rhodopirellula</taxon>
    </lineage>
</organism>
<accession>F2ANL9</accession>
<protein>
    <submittedName>
        <fullName evidence="2">Uncharacterized protein</fullName>
    </submittedName>
</protein>
<evidence type="ECO:0000256" key="1">
    <source>
        <dbReference type="SAM" id="MobiDB-lite"/>
    </source>
</evidence>
<gene>
    <name evidence="2" type="ORF">RBWH47_03797</name>
</gene>
<dbReference type="AlphaFoldDB" id="F2ANL9"/>
<dbReference type="Proteomes" id="UP000006222">
    <property type="component" value="Unassembled WGS sequence"/>
</dbReference>
<name>F2ANL9_RHOBT</name>
<evidence type="ECO:0000313" key="3">
    <source>
        <dbReference type="Proteomes" id="UP000006222"/>
    </source>
</evidence>
<proteinExistence type="predicted"/>
<reference evidence="2 3" key="1">
    <citation type="journal article" date="2013" name="Mar. Genomics">
        <title>Expression of sulfatases in Rhodopirellula baltica and the diversity of sulfatases in the genus Rhodopirellula.</title>
        <authorList>
            <person name="Wegner C.E."/>
            <person name="Richter-Heitmann T."/>
            <person name="Klindworth A."/>
            <person name="Klockow C."/>
            <person name="Richter M."/>
            <person name="Achstetter T."/>
            <person name="Glockner F.O."/>
            <person name="Harder J."/>
        </authorList>
    </citation>
    <scope>NUCLEOTIDE SEQUENCE [LARGE SCALE GENOMIC DNA]</scope>
    <source>
        <strain evidence="2 3">WH47</strain>
    </source>
</reference>
<dbReference type="EMBL" id="AFAR01000070">
    <property type="protein sequence ID" value="EGF28765.1"/>
    <property type="molecule type" value="Genomic_DNA"/>
</dbReference>
<feature type="region of interest" description="Disordered" evidence="1">
    <location>
        <begin position="1"/>
        <end position="57"/>
    </location>
</feature>